<comment type="similarity">
    <text evidence="2">Belongs to the CPA3 antiporters (TC 2.A.63) subunit E family.</text>
</comment>
<reference evidence="8" key="1">
    <citation type="submission" date="2018-05" db="EMBL/GenBank/DDBJ databases">
        <title>Reclassification of Methylarcula marina and Methylarcula terricola as Paracoccus methylarcula sp.nov., comb.nov. and Paracoccus terricola comb.nov.</title>
        <authorList>
            <person name="Shmareva M.N."/>
            <person name="Doronina N.V."/>
            <person name="Vasilenko O.V."/>
            <person name="Tarlachkov S.V."/>
            <person name="Trotsenko Y.A."/>
        </authorList>
    </citation>
    <scope>NUCLEOTIDE SEQUENCE [LARGE SCALE GENOMIC DNA]</scope>
    <source>
        <strain evidence="8">VKM B-2159</strain>
    </source>
</reference>
<accession>A0A3R7Q0N2</accession>
<keyword evidence="6 7" id="KW-0472">Membrane</keyword>
<keyword evidence="5 7" id="KW-1133">Transmembrane helix</keyword>
<dbReference type="PIRSF" id="PIRSF019239">
    <property type="entry name" value="MrpE"/>
    <property type="match status" value="1"/>
</dbReference>
<feature type="transmembrane region" description="Helical" evidence="7">
    <location>
        <begin position="61"/>
        <end position="85"/>
    </location>
</feature>
<evidence type="ECO:0000256" key="1">
    <source>
        <dbReference type="ARBA" id="ARBA00004651"/>
    </source>
</evidence>
<dbReference type="Pfam" id="PF01899">
    <property type="entry name" value="MNHE"/>
    <property type="match status" value="1"/>
</dbReference>
<name>A0A3R7Q0N2_9RHOB</name>
<dbReference type="AlphaFoldDB" id="A0A3R7Q0N2"/>
<feature type="transmembrane region" description="Helical" evidence="7">
    <location>
        <begin position="12"/>
        <end position="41"/>
    </location>
</feature>
<dbReference type="PANTHER" id="PTHR34584">
    <property type="entry name" value="NA(+)/H(+) ANTIPORTER SUBUNIT E1"/>
    <property type="match status" value="1"/>
</dbReference>
<comment type="caution">
    <text evidence="8">The sequence shown here is derived from an EMBL/GenBank/DDBJ whole genome shotgun (WGS) entry which is preliminary data.</text>
</comment>
<dbReference type="OrthoDB" id="9807187at2"/>
<gene>
    <name evidence="8" type="ORF">A7A09_019530</name>
</gene>
<dbReference type="RefSeq" id="WP_106692961.1">
    <property type="nucleotide sequence ID" value="NZ_PXNQ02000015.1"/>
</dbReference>
<sequence>MIRRIFPHPYLSALLVLIWMLLVNRFAWGSLVFAIILSIAIPALTEPYWPDRARLRNPGRILSYIGLVIWDIIMANIQVAMIVLFKPNRKLQPAWITIPLDLRSPEAITVLASTITLTPGTVSADLSQDGHALLVHCLHAPDPESVIEEIKSRYEARLTEIFE</sequence>
<dbReference type="EMBL" id="PXNQ02000015">
    <property type="protein sequence ID" value="RNF32999.1"/>
    <property type="molecule type" value="Genomic_DNA"/>
</dbReference>
<evidence type="ECO:0000256" key="4">
    <source>
        <dbReference type="ARBA" id="ARBA00022692"/>
    </source>
</evidence>
<protein>
    <submittedName>
        <fullName evidence="8">Na+/H+ antiporter subunit E</fullName>
    </submittedName>
</protein>
<keyword evidence="4 7" id="KW-0812">Transmembrane</keyword>
<dbReference type="GO" id="GO:0008324">
    <property type="term" value="F:monoatomic cation transmembrane transporter activity"/>
    <property type="evidence" value="ECO:0007669"/>
    <property type="project" value="InterPro"/>
</dbReference>
<proteinExistence type="inferred from homology"/>
<dbReference type="Proteomes" id="UP000238137">
    <property type="component" value="Unassembled WGS sequence"/>
</dbReference>
<dbReference type="InterPro" id="IPR002758">
    <property type="entry name" value="Cation_antiport_E"/>
</dbReference>
<keyword evidence="3" id="KW-1003">Cell membrane</keyword>
<organism evidence="8 9">
    <name type="scientific">Paracoccus methylarcula</name>
    <dbReference type="NCBI Taxonomy" id="72022"/>
    <lineage>
        <taxon>Bacteria</taxon>
        <taxon>Pseudomonadati</taxon>
        <taxon>Pseudomonadota</taxon>
        <taxon>Alphaproteobacteria</taxon>
        <taxon>Rhodobacterales</taxon>
        <taxon>Paracoccaceae</taxon>
        <taxon>Paracoccus</taxon>
    </lineage>
</organism>
<evidence type="ECO:0000313" key="9">
    <source>
        <dbReference type="Proteomes" id="UP000238137"/>
    </source>
</evidence>
<evidence type="ECO:0000313" key="8">
    <source>
        <dbReference type="EMBL" id="RNF32999.1"/>
    </source>
</evidence>
<dbReference type="NCBIfam" id="NF006518">
    <property type="entry name" value="PRK08965.1-2"/>
    <property type="match status" value="1"/>
</dbReference>
<evidence type="ECO:0000256" key="5">
    <source>
        <dbReference type="ARBA" id="ARBA00022989"/>
    </source>
</evidence>
<keyword evidence="9" id="KW-1185">Reference proteome</keyword>
<dbReference type="PANTHER" id="PTHR34584:SF1">
    <property type="entry name" value="NA(+)_H(+) ANTIPORTER SUBUNIT E1"/>
    <property type="match status" value="1"/>
</dbReference>
<evidence type="ECO:0000256" key="3">
    <source>
        <dbReference type="ARBA" id="ARBA00022475"/>
    </source>
</evidence>
<evidence type="ECO:0000256" key="7">
    <source>
        <dbReference type="SAM" id="Phobius"/>
    </source>
</evidence>
<evidence type="ECO:0000256" key="2">
    <source>
        <dbReference type="ARBA" id="ARBA00006228"/>
    </source>
</evidence>
<evidence type="ECO:0000256" key="6">
    <source>
        <dbReference type="ARBA" id="ARBA00023136"/>
    </source>
</evidence>
<comment type="subcellular location">
    <subcellularLocation>
        <location evidence="1">Cell membrane</location>
        <topology evidence="1">Multi-pass membrane protein</topology>
    </subcellularLocation>
</comment>
<dbReference type="GO" id="GO:0005886">
    <property type="term" value="C:plasma membrane"/>
    <property type="evidence" value="ECO:0007669"/>
    <property type="project" value="UniProtKB-SubCell"/>
</dbReference>